<sequence>MGACLGKQKHTRKEYQIIELPSFIYVDRTEKEILKVSSSKTSIIPFSSPLHIYKNSLIGYSPLGLLYIIGGIKPNNNLTKTVSELNFKDQTSKTLPKFPQKIPQGQINFINNEILVINSLSVSLHSFTLNSDKWIFIDMIFPQEGNNKIQDFSSCVYLNYLYIFGGRFSIGCYNLDIYAANMVKREYMMKKINLKIPVRLINPKCIVCKEYKILGGGICEDGSFNCRFYVNCDEIGTWNIVECPSYDSRDNYPVVYVGEVALLPCYPIVVVFANETFVVFGIKQKDDDGFKNINREKPKTPDSLQGAYFNEVTQSQKSPEKLNGFHEENIIESPIKIKEIEFGASPKQMMESFSSSDSSSLILRARVLTPVNGTFRETISSIESGDSSQILSSDEESSSIILSNPENDSNNIKFTDKLNENNKQIDLRISSLTEEKRVSDINRKSEITEEFTSRKISVQHIRKMHNFDVIISYTQAKEFLNFMIEVLQVKNSEKLPEKIKNFTLYEFEKMMQQFRYKLYPIETFKIIIKALDLIFRAKKWSKKEISAFEEVAGLYEKIEFIKKEKFISAVLLRVKFIVLREKQI</sequence>
<proteinExistence type="predicted"/>
<reference evidence="2 3" key="1">
    <citation type="submission" date="2016-11" db="EMBL/GenBank/DDBJ databases">
        <title>The macronuclear genome of Stentor coeruleus: a giant cell with tiny introns.</title>
        <authorList>
            <person name="Slabodnick M."/>
            <person name="Ruby J.G."/>
            <person name="Reiff S.B."/>
            <person name="Swart E.C."/>
            <person name="Gosai S."/>
            <person name="Prabakaran S."/>
            <person name="Witkowska E."/>
            <person name="Larue G.E."/>
            <person name="Fisher S."/>
            <person name="Freeman R.M."/>
            <person name="Gunawardena J."/>
            <person name="Chu W."/>
            <person name="Stover N.A."/>
            <person name="Gregory B.D."/>
            <person name="Nowacki M."/>
            <person name="Derisi J."/>
            <person name="Roy S.W."/>
            <person name="Marshall W.F."/>
            <person name="Sood P."/>
        </authorList>
    </citation>
    <scope>NUCLEOTIDE SEQUENCE [LARGE SCALE GENOMIC DNA]</scope>
    <source>
        <strain evidence="2">WM001</strain>
    </source>
</reference>
<keyword evidence="3" id="KW-1185">Reference proteome</keyword>
<feature type="compositionally biased region" description="Low complexity" evidence="1">
    <location>
        <begin position="386"/>
        <end position="403"/>
    </location>
</feature>
<accession>A0A1R2CHK6</accession>
<evidence type="ECO:0000313" key="2">
    <source>
        <dbReference type="EMBL" id="OMJ88519.1"/>
    </source>
</evidence>
<dbReference type="InterPro" id="IPR015915">
    <property type="entry name" value="Kelch-typ_b-propeller"/>
</dbReference>
<evidence type="ECO:0000256" key="1">
    <source>
        <dbReference type="SAM" id="MobiDB-lite"/>
    </source>
</evidence>
<organism evidence="2 3">
    <name type="scientific">Stentor coeruleus</name>
    <dbReference type="NCBI Taxonomy" id="5963"/>
    <lineage>
        <taxon>Eukaryota</taxon>
        <taxon>Sar</taxon>
        <taxon>Alveolata</taxon>
        <taxon>Ciliophora</taxon>
        <taxon>Postciliodesmatophora</taxon>
        <taxon>Heterotrichea</taxon>
        <taxon>Heterotrichida</taxon>
        <taxon>Stentoridae</taxon>
        <taxon>Stentor</taxon>
    </lineage>
</organism>
<name>A0A1R2CHK6_9CILI</name>
<feature type="region of interest" description="Disordered" evidence="1">
    <location>
        <begin position="385"/>
        <end position="405"/>
    </location>
</feature>
<dbReference type="Gene3D" id="2.120.10.80">
    <property type="entry name" value="Kelch-type beta propeller"/>
    <property type="match status" value="1"/>
</dbReference>
<evidence type="ECO:0000313" key="3">
    <source>
        <dbReference type="Proteomes" id="UP000187209"/>
    </source>
</evidence>
<dbReference type="EMBL" id="MPUH01000149">
    <property type="protein sequence ID" value="OMJ88519.1"/>
    <property type="molecule type" value="Genomic_DNA"/>
</dbReference>
<comment type="caution">
    <text evidence="2">The sequence shown here is derived from an EMBL/GenBank/DDBJ whole genome shotgun (WGS) entry which is preliminary data.</text>
</comment>
<gene>
    <name evidence="2" type="ORF">SteCoe_9560</name>
</gene>
<dbReference type="SUPFAM" id="SSF117281">
    <property type="entry name" value="Kelch motif"/>
    <property type="match status" value="1"/>
</dbReference>
<protein>
    <submittedName>
        <fullName evidence="2">Uncharacterized protein</fullName>
    </submittedName>
</protein>
<dbReference type="AlphaFoldDB" id="A0A1R2CHK6"/>
<dbReference type="Proteomes" id="UP000187209">
    <property type="component" value="Unassembled WGS sequence"/>
</dbReference>